<evidence type="ECO:0000256" key="3">
    <source>
        <dbReference type="ARBA" id="ARBA00022989"/>
    </source>
</evidence>
<comment type="subcellular location">
    <subcellularLocation>
        <location evidence="1">Membrane</location>
        <topology evidence="1">Multi-pass membrane protein</topology>
    </subcellularLocation>
</comment>
<evidence type="ECO:0000256" key="5">
    <source>
        <dbReference type="RuleBase" id="RU004379"/>
    </source>
</evidence>
<sequence>MGKVILVSVISTTAVVFSLTLYTFWAARRGHDFSFLGPFLYGSLFCFHWISCHIYLWVSWSYYIFWLHCVYDTYNLIERFSYDQYILASVSLYLDIINLFLYMLTIFSDDD</sequence>
<dbReference type="InterPro" id="IPR006214">
    <property type="entry name" value="Bax_inhibitor_1-related"/>
</dbReference>
<dbReference type="Proteomes" id="UP000265566">
    <property type="component" value="Chromosome 7"/>
</dbReference>
<feature type="transmembrane region" description="Helical" evidence="5">
    <location>
        <begin position="85"/>
        <end position="107"/>
    </location>
</feature>
<reference evidence="6" key="1">
    <citation type="journal article" date="2018" name="Nat. Plants">
        <title>Whole-genome landscape of Medicago truncatula symbiotic genes.</title>
        <authorList>
            <person name="Pecrix Y."/>
            <person name="Gamas P."/>
            <person name="Carrere S."/>
        </authorList>
    </citation>
    <scope>NUCLEOTIDE SEQUENCE</scope>
    <source>
        <tissue evidence="6">Leaves</tissue>
    </source>
</reference>
<dbReference type="Gramene" id="rna42790">
    <property type="protein sequence ID" value="RHN48114.1"/>
    <property type="gene ID" value="gene42790"/>
</dbReference>
<evidence type="ECO:0000256" key="2">
    <source>
        <dbReference type="ARBA" id="ARBA00022692"/>
    </source>
</evidence>
<name>A0A396H8N4_MEDTR</name>
<dbReference type="EMBL" id="PSQE01000007">
    <property type="protein sequence ID" value="RHN48114.1"/>
    <property type="molecule type" value="Genomic_DNA"/>
</dbReference>
<dbReference type="GO" id="GO:0016020">
    <property type="term" value="C:membrane"/>
    <property type="evidence" value="ECO:0007669"/>
    <property type="project" value="UniProtKB-SubCell"/>
</dbReference>
<proteinExistence type="inferred from homology"/>
<evidence type="ECO:0008006" key="7">
    <source>
        <dbReference type="Google" id="ProtNLM"/>
    </source>
</evidence>
<accession>A0A396H8N4</accession>
<dbReference type="Pfam" id="PF01027">
    <property type="entry name" value="Bax1-I"/>
    <property type="match status" value="1"/>
</dbReference>
<evidence type="ECO:0000256" key="1">
    <source>
        <dbReference type="ARBA" id="ARBA00004141"/>
    </source>
</evidence>
<dbReference type="PANTHER" id="PTHR23291:SF84">
    <property type="entry name" value="INHIBITOR OF APOPTOSIS-PROMOTING BAX1 PROTEIN"/>
    <property type="match status" value="1"/>
</dbReference>
<keyword evidence="2 5" id="KW-0812">Transmembrane</keyword>
<keyword evidence="4 5" id="KW-0472">Membrane</keyword>
<gene>
    <name evidence="6" type="ORF">MtrunA17_Chr7g0260251</name>
</gene>
<evidence type="ECO:0000313" key="6">
    <source>
        <dbReference type="EMBL" id="RHN48114.1"/>
    </source>
</evidence>
<comment type="caution">
    <text evidence="6">The sequence shown here is derived from an EMBL/GenBank/DDBJ whole genome shotgun (WGS) entry which is preliminary data.</text>
</comment>
<evidence type="ECO:0000256" key="4">
    <source>
        <dbReference type="ARBA" id="ARBA00023136"/>
    </source>
</evidence>
<comment type="caution">
    <text evidence="5">Lacks conserved residue(s) required for the propagation of feature annotation.</text>
</comment>
<dbReference type="PANTHER" id="PTHR23291">
    <property type="entry name" value="BAX INHIBITOR-RELATED"/>
    <property type="match status" value="1"/>
</dbReference>
<protein>
    <recommendedName>
        <fullName evidence="7">Transmembrane protein</fullName>
    </recommendedName>
</protein>
<feature type="transmembrane region" description="Helical" evidence="5">
    <location>
        <begin position="39"/>
        <end position="65"/>
    </location>
</feature>
<dbReference type="AlphaFoldDB" id="A0A396H8N4"/>
<organism evidence="6">
    <name type="scientific">Medicago truncatula</name>
    <name type="common">Barrel medic</name>
    <name type="synonym">Medicago tribuloides</name>
    <dbReference type="NCBI Taxonomy" id="3880"/>
    <lineage>
        <taxon>Eukaryota</taxon>
        <taxon>Viridiplantae</taxon>
        <taxon>Streptophyta</taxon>
        <taxon>Embryophyta</taxon>
        <taxon>Tracheophyta</taxon>
        <taxon>Spermatophyta</taxon>
        <taxon>Magnoliopsida</taxon>
        <taxon>eudicotyledons</taxon>
        <taxon>Gunneridae</taxon>
        <taxon>Pentapetalae</taxon>
        <taxon>rosids</taxon>
        <taxon>fabids</taxon>
        <taxon>Fabales</taxon>
        <taxon>Fabaceae</taxon>
        <taxon>Papilionoideae</taxon>
        <taxon>50 kb inversion clade</taxon>
        <taxon>NPAAA clade</taxon>
        <taxon>Hologalegina</taxon>
        <taxon>IRL clade</taxon>
        <taxon>Trifolieae</taxon>
        <taxon>Medicago</taxon>
    </lineage>
</organism>
<keyword evidence="3 5" id="KW-1133">Transmembrane helix</keyword>
<comment type="similarity">
    <text evidence="5">Belongs to the BI1 family.</text>
</comment>
<feature type="transmembrane region" description="Helical" evidence="5">
    <location>
        <begin position="6"/>
        <end position="27"/>
    </location>
</feature>